<proteinExistence type="predicted"/>
<reference evidence="2 3" key="1">
    <citation type="submission" date="2015-02" db="EMBL/GenBank/DDBJ databases">
        <title>Single-cell genomics of uncultivated deep-branching MTB reveals a conserved set of magnetosome genes.</title>
        <authorList>
            <person name="Kolinko S."/>
            <person name="Richter M."/>
            <person name="Glockner F.O."/>
            <person name="Brachmann A."/>
            <person name="Schuler D."/>
        </authorList>
    </citation>
    <scope>NUCLEOTIDE SEQUENCE [LARGE SCALE GENOMIC DNA]</scope>
    <source>
        <strain evidence="2">TM-1</strain>
    </source>
</reference>
<protein>
    <submittedName>
        <fullName evidence="2">Uncharacterized protein</fullName>
    </submittedName>
</protein>
<keyword evidence="1" id="KW-0472">Membrane</keyword>
<dbReference type="AlphaFoldDB" id="A0A0F3GVI8"/>
<evidence type="ECO:0000313" key="3">
    <source>
        <dbReference type="Proteomes" id="UP000033423"/>
    </source>
</evidence>
<dbReference type="EMBL" id="LACI01000807">
    <property type="protein sequence ID" value="KJU85911.1"/>
    <property type="molecule type" value="Genomic_DNA"/>
</dbReference>
<evidence type="ECO:0000256" key="1">
    <source>
        <dbReference type="SAM" id="Phobius"/>
    </source>
</evidence>
<accession>A0A0F3GVI8</accession>
<dbReference type="Proteomes" id="UP000033423">
    <property type="component" value="Unassembled WGS sequence"/>
</dbReference>
<gene>
    <name evidence="2" type="ORF">MBAV_001895</name>
</gene>
<organism evidence="2 3">
    <name type="scientific">Candidatus Magnetobacterium bavaricum</name>
    <dbReference type="NCBI Taxonomy" id="29290"/>
    <lineage>
        <taxon>Bacteria</taxon>
        <taxon>Pseudomonadati</taxon>
        <taxon>Nitrospirota</taxon>
        <taxon>Thermodesulfovibrionia</taxon>
        <taxon>Thermodesulfovibrionales</taxon>
        <taxon>Candidatus Magnetobacteriaceae</taxon>
        <taxon>Candidatus Magnetobacterium</taxon>
    </lineage>
</organism>
<keyword evidence="1" id="KW-1133">Transmembrane helix</keyword>
<keyword evidence="1" id="KW-0812">Transmembrane</keyword>
<sequence length="62" mass="6934">MVKHSGILVDLSKMLLIPFGGGLREGLPGGFDDIINDFQVFRGCFLCGFIFNYSMGLYLPRF</sequence>
<name>A0A0F3GVI8_9BACT</name>
<comment type="caution">
    <text evidence="2">The sequence shown here is derived from an EMBL/GenBank/DDBJ whole genome shotgun (WGS) entry which is preliminary data.</text>
</comment>
<feature type="transmembrane region" description="Helical" evidence="1">
    <location>
        <begin position="40"/>
        <end position="59"/>
    </location>
</feature>
<keyword evidence="3" id="KW-1185">Reference proteome</keyword>
<evidence type="ECO:0000313" key="2">
    <source>
        <dbReference type="EMBL" id="KJU85911.1"/>
    </source>
</evidence>